<dbReference type="VEuPathDB" id="CryptoDB:Cvel_12143"/>
<accession>A0A0G4I9H2</accession>
<reference evidence="1" key="1">
    <citation type="submission" date="2014-11" db="EMBL/GenBank/DDBJ databases">
        <authorList>
            <person name="Otto D Thomas"/>
            <person name="Naeem Raeece"/>
        </authorList>
    </citation>
    <scope>NUCLEOTIDE SEQUENCE</scope>
</reference>
<dbReference type="PhylomeDB" id="A0A0G4I9H2"/>
<organism evidence="1">
    <name type="scientific">Chromera velia CCMP2878</name>
    <dbReference type="NCBI Taxonomy" id="1169474"/>
    <lineage>
        <taxon>Eukaryota</taxon>
        <taxon>Sar</taxon>
        <taxon>Alveolata</taxon>
        <taxon>Colpodellida</taxon>
        <taxon>Chromeraceae</taxon>
        <taxon>Chromera</taxon>
    </lineage>
</organism>
<gene>
    <name evidence="1" type="ORF">Cvel_12143</name>
</gene>
<protein>
    <submittedName>
        <fullName evidence="1">Uncharacterized protein</fullName>
    </submittedName>
</protein>
<dbReference type="EMBL" id="CDMZ01005713">
    <property type="protein sequence ID" value="CEM53657.1"/>
    <property type="molecule type" value="Genomic_DNA"/>
</dbReference>
<sequence>MLSVSISMEEVLRDKDSPRLCKTTLIPEYALKKGEESQCAKVVLEKGCDGKAPGSECDTSVTVGAAETCISVEENPEICFCRNLENLAEQNKERAVQQHSLPLSGLAHSCQLDKSLTCESTLVPHTVTRLDGDKSCHVVSVIESCDGKNPADSCDTSVTAGAEEKCFGSLESPGVCFCRHPKNVPPHTEKTAFGSVSELGKSNCEISSSEENVCMTTLAPAMAKSIDTGFCVNVMIKEDCAGQKPGDSCNTSVSEGAEERCYASSESPSTCFCRNPKNLKDVDDSAPMTVLAKSSCEVGAQTSGTPENNQKKESRAAALFPLSPLTSLSLPLFSILLPFAFQ</sequence>
<proteinExistence type="predicted"/>
<dbReference type="AlphaFoldDB" id="A0A0G4I9H2"/>
<name>A0A0G4I9H2_9ALVE</name>
<evidence type="ECO:0000313" key="1">
    <source>
        <dbReference type="EMBL" id="CEM53657.1"/>
    </source>
</evidence>